<evidence type="ECO:0000256" key="7">
    <source>
        <dbReference type="ARBA" id="ARBA00040709"/>
    </source>
</evidence>
<accession>A0AAV6RQQ6</accession>
<dbReference type="PANTHER" id="PTHR10869">
    <property type="entry name" value="PROLYL 4-HYDROXYLASE ALPHA SUBUNIT"/>
    <property type="match status" value="1"/>
</dbReference>
<dbReference type="InterPro" id="IPR005123">
    <property type="entry name" value="Oxoglu/Fe-dep_dioxygenase_dom"/>
</dbReference>
<sequence length="253" mass="29054">MNRVPGRQLCKTNTDIRGLQTFLDQTSRQGVDVSLQRVDRNISRVFTNLFTSMKTEELNRYRDTLRRAVLLLSPHAAHTFILQLQRAGVYHAKTGRGKTVDYRISKNAWLREQEHPVVDKINQRIEDITGLDMSTAEHLQVANYGVGGQYEPHYDFGREERSEQLGRRIATWLLYMSDVQAGGATVFTDVRASVKPIKGTAVFWYNLYASGEGDDRTRHAACPVLVGSKWVSNKWIHERGQEFRRRCGLRKTD</sequence>
<evidence type="ECO:0000256" key="5">
    <source>
        <dbReference type="ARBA" id="ARBA00023002"/>
    </source>
</evidence>
<keyword evidence="6" id="KW-0408">Iron</keyword>
<dbReference type="GO" id="GO:0031418">
    <property type="term" value="F:L-ascorbic acid binding"/>
    <property type="evidence" value="ECO:0007669"/>
    <property type="project" value="UniProtKB-KW"/>
</dbReference>
<dbReference type="SMART" id="SM00702">
    <property type="entry name" value="P4Hc"/>
    <property type="match status" value="1"/>
</dbReference>
<name>A0AAV6RQQ6_SOLSE</name>
<keyword evidence="2" id="KW-0479">Metal-binding</keyword>
<dbReference type="EMBL" id="JAGKHQ010000010">
    <property type="protein sequence ID" value="KAG7507843.1"/>
    <property type="molecule type" value="Genomic_DNA"/>
</dbReference>
<comment type="caution">
    <text evidence="10">The sequence shown here is derived from an EMBL/GenBank/DDBJ whole genome shotgun (WGS) entry which is preliminary data.</text>
</comment>
<evidence type="ECO:0000256" key="6">
    <source>
        <dbReference type="ARBA" id="ARBA00023004"/>
    </source>
</evidence>
<dbReference type="GO" id="GO:0005783">
    <property type="term" value="C:endoplasmic reticulum"/>
    <property type="evidence" value="ECO:0007669"/>
    <property type="project" value="TreeGrafter"/>
</dbReference>
<dbReference type="InterPro" id="IPR045054">
    <property type="entry name" value="P4HA-like"/>
</dbReference>
<comment type="cofactor">
    <cofactor evidence="1">
        <name>L-ascorbate</name>
        <dbReference type="ChEBI" id="CHEBI:38290"/>
    </cofactor>
</comment>
<evidence type="ECO:0000256" key="4">
    <source>
        <dbReference type="ARBA" id="ARBA00022964"/>
    </source>
</evidence>
<keyword evidence="5" id="KW-0560">Oxidoreductase</keyword>
<dbReference type="Pfam" id="PF13640">
    <property type="entry name" value="2OG-FeII_Oxy_3"/>
    <property type="match status" value="1"/>
</dbReference>
<dbReference type="Proteomes" id="UP000693946">
    <property type="component" value="Linkage Group LG18"/>
</dbReference>
<dbReference type="GO" id="GO:0005506">
    <property type="term" value="F:iron ion binding"/>
    <property type="evidence" value="ECO:0007669"/>
    <property type="project" value="InterPro"/>
</dbReference>
<evidence type="ECO:0000256" key="3">
    <source>
        <dbReference type="ARBA" id="ARBA00022896"/>
    </source>
</evidence>
<evidence type="ECO:0000256" key="8">
    <source>
        <dbReference type="ARBA" id="ARBA00042979"/>
    </source>
</evidence>
<keyword evidence="3" id="KW-0847">Vitamin C</keyword>
<protein>
    <recommendedName>
        <fullName evidence="7">Prolyl 4-hydroxylase subunit alpha-1</fullName>
    </recommendedName>
    <alternativeName>
        <fullName evidence="8">Procollagen-proline,2-oxoglutarate-4-dioxygenase subunit alpha-1</fullName>
    </alternativeName>
</protein>
<evidence type="ECO:0000256" key="1">
    <source>
        <dbReference type="ARBA" id="ARBA00001961"/>
    </source>
</evidence>
<evidence type="ECO:0000313" key="11">
    <source>
        <dbReference type="Proteomes" id="UP000693946"/>
    </source>
</evidence>
<dbReference type="PROSITE" id="PS51471">
    <property type="entry name" value="FE2OG_OXY"/>
    <property type="match status" value="1"/>
</dbReference>
<dbReference type="InterPro" id="IPR044862">
    <property type="entry name" value="Pro_4_hyd_alph_FE2OG_OXY"/>
</dbReference>
<evidence type="ECO:0000313" key="10">
    <source>
        <dbReference type="EMBL" id="KAG7507843.1"/>
    </source>
</evidence>
<gene>
    <name evidence="10" type="ORF">JOB18_046476</name>
</gene>
<dbReference type="GO" id="GO:0004656">
    <property type="term" value="F:procollagen-proline 4-dioxygenase activity"/>
    <property type="evidence" value="ECO:0007669"/>
    <property type="project" value="TreeGrafter"/>
</dbReference>
<proteinExistence type="predicted"/>
<evidence type="ECO:0000259" key="9">
    <source>
        <dbReference type="PROSITE" id="PS51471"/>
    </source>
</evidence>
<keyword evidence="11" id="KW-1185">Reference proteome</keyword>
<reference evidence="10 11" key="1">
    <citation type="journal article" date="2021" name="Sci. Rep.">
        <title>Chromosome anchoring in Senegalese sole (Solea senegalensis) reveals sex-associated markers and genome rearrangements in flatfish.</title>
        <authorList>
            <person name="Guerrero-Cozar I."/>
            <person name="Gomez-Garrido J."/>
            <person name="Berbel C."/>
            <person name="Martinez-Blanch J.F."/>
            <person name="Alioto T."/>
            <person name="Claros M.G."/>
            <person name="Gagnaire P.A."/>
            <person name="Manchado M."/>
        </authorList>
    </citation>
    <scope>NUCLEOTIDE SEQUENCE [LARGE SCALE GENOMIC DNA]</scope>
    <source>
        <strain evidence="10">Sse05_10M</strain>
    </source>
</reference>
<dbReference type="AlphaFoldDB" id="A0AAV6RQQ6"/>
<dbReference type="InterPro" id="IPR006620">
    <property type="entry name" value="Pro_4_hyd_alph"/>
</dbReference>
<keyword evidence="4" id="KW-0223">Dioxygenase</keyword>
<evidence type="ECO:0000256" key="2">
    <source>
        <dbReference type="ARBA" id="ARBA00022723"/>
    </source>
</evidence>
<dbReference type="PANTHER" id="PTHR10869:SF101">
    <property type="entry name" value="PROLYL 4-HYDROXYLASE SUBUNIT ALPHA-1"/>
    <property type="match status" value="1"/>
</dbReference>
<feature type="domain" description="Fe2OG dioxygenase" evidence="9">
    <location>
        <begin position="135"/>
        <end position="238"/>
    </location>
</feature>
<organism evidence="10 11">
    <name type="scientific">Solea senegalensis</name>
    <name type="common">Senegalese sole</name>
    <dbReference type="NCBI Taxonomy" id="28829"/>
    <lineage>
        <taxon>Eukaryota</taxon>
        <taxon>Metazoa</taxon>
        <taxon>Chordata</taxon>
        <taxon>Craniata</taxon>
        <taxon>Vertebrata</taxon>
        <taxon>Euteleostomi</taxon>
        <taxon>Actinopterygii</taxon>
        <taxon>Neopterygii</taxon>
        <taxon>Teleostei</taxon>
        <taxon>Neoteleostei</taxon>
        <taxon>Acanthomorphata</taxon>
        <taxon>Carangaria</taxon>
        <taxon>Pleuronectiformes</taxon>
        <taxon>Pleuronectoidei</taxon>
        <taxon>Soleidae</taxon>
        <taxon>Solea</taxon>
    </lineage>
</organism>